<evidence type="ECO:0000256" key="3">
    <source>
        <dbReference type="ARBA" id="ARBA00012741"/>
    </source>
</evidence>
<feature type="domain" description="Glycosyl hydrolase family 31 C-terminal" evidence="7">
    <location>
        <begin position="694"/>
        <end position="790"/>
    </location>
</feature>
<dbReference type="InterPro" id="IPR025887">
    <property type="entry name" value="Glyco_hydro_31_N_dom"/>
</dbReference>
<evidence type="ECO:0000256" key="2">
    <source>
        <dbReference type="ARBA" id="ARBA00007806"/>
    </source>
</evidence>
<dbReference type="Pfam" id="PF21365">
    <property type="entry name" value="Glyco_hydro_31_3rd"/>
    <property type="match status" value="1"/>
</dbReference>
<evidence type="ECO:0000259" key="7">
    <source>
        <dbReference type="Pfam" id="PF21365"/>
    </source>
</evidence>
<comment type="similarity">
    <text evidence="2 4">Belongs to the glycosyl hydrolase 31 family.</text>
</comment>
<dbReference type="InterPro" id="IPR000322">
    <property type="entry name" value="Glyco_hydro_31_TIM"/>
</dbReference>
<keyword evidence="4 8" id="KW-0378">Hydrolase</keyword>
<dbReference type="GO" id="GO:0004558">
    <property type="term" value="F:alpha-1,4-glucosidase activity"/>
    <property type="evidence" value="ECO:0007669"/>
    <property type="project" value="UniProtKB-EC"/>
</dbReference>
<keyword evidence="9" id="KW-1185">Reference proteome</keyword>
<evidence type="ECO:0000313" key="9">
    <source>
        <dbReference type="Proteomes" id="UP001239213"/>
    </source>
</evidence>
<comment type="catalytic activity">
    <reaction evidence="1">
        <text>Hydrolysis of terminal, non-reducing (1-&gt;4)-linked alpha-D-glucose residues with release of alpha-D-glucose.</text>
        <dbReference type="EC" id="3.2.1.20"/>
    </reaction>
</comment>
<dbReference type="PANTHER" id="PTHR22762">
    <property type="entry name" value="ALPHA-GLUCOSIDASE"/>
    <property type="match status" value="1"/>
</dbReference>
<dbReference type="Gene3D" id="2.60.40.1760">
    <property type="entry name" value="glycosyl hydrolase (family 31)"/>
    <property type="match status" value="1"/>
</dbReference>
<dbReference type="CDD" id="cd14752">
    <property type="entry name" value="GH31_N"/>
    <property type="match status" value="1"/>
</dbReference>
<dbReference type="SUPFAM" id="SSF51445">
    <property type="entry name" value="(Trans)glycosidases"/>
    <property type="match status" value="1"/>
</dbReference>
<dbReference type="GO" id="GO:0030246">
    <property type="term" value="F:carbohydrate binding"/>
    <property type="evidence" value="ECO:0007669"/>
    <property type="project" value="InterPro"/>
</dbReference>
<dbReference type="Pfam" id="PF01055">
    <property type="entry name" value="Glyco_hydro_31_2nd"/>
    <property type="match status" value="1"/>
</dbReference>
<evidence type="ECO:0000256" key="4">
    <source>
        <dbReference type="RuleBase" id="RU361185"/>
    </source>
</evidence>
<dbReference type="EMBL" id="MPDP01000001">
    <property type="protein sequence ID" value="KAK1499291.1"/>
    <property type="molecule type" value="Genomic_DNA"/>
</dbReference>
<comment type="caution">
    <text evidence="8">The sequence shown here is derived from an EMBL/GenBank/DDBJ whole genome shotgun (WGS) entry which is preliminary data.</text>
</comment>
<dbReference type="SUPFAM" id="SSF74650">
    <property type="entry name" value="Galactose mutarotase-like"/>
    <property type="match status" value="1"/>
</dbReference>
<name>A0AAJ0DQI3_9PEZI</name>
<dbReference type="PANTHER" id="PTHR22762:SF165">
    <property type="entry name" value="PUTATIVE (AFU_ORTHOLOGUE AFUA_1G06560)-RELATED"/>
    <property type="match status" value="1"/>
</dbReference>
<dbReference type="AlphaFoldDB" id="A0AAJ0DQI3"/>
<proteinExistence type="inferred from homology"/>
<evidence type="ECO:0000313" key="8">
    <source>
        <dbReference type="EMBL" id="KAK1499291.1"/>
    </source>
</evidence>
<dbReference type="InterPro" id="IPR048395">
    <property type="entry name" value="Glyco_hydro_31_C"/>
</dbReference>
<feature type="domain" description="Glycoside hydrolase family 31 TIM barrel" evidence="5">
    <location>
        <begin position="331"/>
        <end position="684"/>
    </location>
</feature>
<gene>
    <name evidence="8" type="ORF">CCUS01_00013</name>
</gene>
<accession>A0AAJ0DQI3</accession>
<dbReference type="Gene3D" id="3.20.20.80">
    <property type="entry name" value="Glycosidases"/>
    <property type="match status" value="1"/>
</dbReference>
<reference evidence="8" key="1">
    <citation type="submission" date="2016-11" db="EMBL/GenBank/DDBJ databases">
        <title>The genome sequence of Colletotrichum cuscutae.</title>
        <authorList>
            <person name="Baroncelli R."/>
        </authorList>
    </citation>
    <scope>NUCLEOTIDE SEQUENCE</scope>
    <source>
        <strain evidence="8">IMI 304802</strain>
    </source>
</reference>
<dbReference type="Proteomes" id="UP001239213">
    <property type="component" value="Unassembled WGS sequence"/>
</dbReference>
<evidence type="ECO:0000259" key="5">
    <source>
        <dbReference type="Pfam" id="PF01055"/>
    </source>
</evidence>
<dbReference type="GO" id="GO:0005975">
    <property type="term" value="P:carbohydrate metabolic process"/>
    <property type="evidence" value="ECO:0007669"/>
    <property type="project" value="InterPro"/>
</dbReference>
<dbReference type="InterPro" id="IPR017853">
    <property type="entry name" value="GH"/>
</dbReference>
<organism evidence="8 9">
    <name type="scientific">Colletotrichum cuscutae</name>
    <dbReference type="NCBI Taxonomy" id="1209917"/>
    <lineage>
        <taxon>Eukaryota</taxon>
        <taxon>Fungi</taxon>
        <taxon>Dikarya</taxon>
        <taxon>Ascomycota</taxon>
        <taxon>Pezizomycotina</taxon>
        <taxon>Sordariomycetes</taxon>
        <taxon>Hypocreomycetidae</taxon>
        <taxon>Glomerellales</taxon>
        <taxon>Glomerellaceae</taxon>
        <taxon>Colletotrichum</taxon>
        <taxon>Colletotrichum acutatum species complex</taxon>
    </lineage>
</organism>
<keyword evidence="4" id="KW-0326">Glycosidase</keyword>
<dbReference type="Pfam" id="PF13802">
    <property type="entry name" value="Gal_mutarotas_2"/>
    <property type="match status" value="1"/>
</dbReference>
<sequence>MQFALSGADKAVKYLPFSQKVPPLIFYTSNITAPPSFPLIVLRRAPGTQLRPTPQLEEGWEFHAGIKKFKMLLQNEKIPTGYAPQEVKGAAAASSIQLKSSEGHPEDFTFTFAIVRSNVFRTTVTSETRPIPPFPSAHKPSADLVPKDIQIKTSEKSQSFTTSDVKAVVEWSNTPIISLYVGQDDSGKPIHADLPFRSYAADGPGIAHYSSYKKHTLHVGLGEKAAPMDLAGRGFIISASDTFGYDAYRTDPLYKHIPLLINVTPEGAVGIFSTAHSRSTWSIGSELDGMWGAYKVHRQSHGGLEEYIIVGKTVAEVVHSYAELVGFPLRVPRYMMGYIGGGMKYSAMDTPRAHDAIMGWIKNCEKHDIPFSAFQMSSGYTVAEQEPKTRNVFTWNYHRFPDPRAFTREAHSHGLRLLANVKPYVLATHPAYKRLSEDGAFFKDPATGKTAVTRLWSAGGGESGEGSHLDFTSNAGYQWWYDGVVGLKKVGIDVMWNDNNEYTVPDDEWQCALEKTDIIPIPDGLSRKDVGIWGRAIHTELMGKASHDATIEGKPEERPFVLTRSATAGTMKYCGASWSGDNVTAWESMRGGNSLALNASFSLLHCYGHDIGGFEGPQPTPEHLVRWIQLGVHSPRFAINCFKTSEADNLIGGVIEPWMYPTATPIIRATIKRRYELVPYTYSQNLRAHHTAVPPQRWTGWGYEADPEVWTKAIKDGDTQFWFGDAFIIGGVYEPGVDTARVYLPKKGDGSDFGFLNTNAPYEHFEAGKWHTVLSPWYNSIPVIAKIGSAVPVGKPLDTSSVKETDPEFPNQAKDDWRGVEIFPPPSLRGDAAQGSEAELGGDDVEGVVFESSWYEDDGISREVPAEFKFTIRYEIVDERISVEVKAVVTEGSKEKWSPLWLEKGVDVLLPVGEERTVVVNGAEAQEKSLDAKGRRVWNVPVTL</sequence>
<evidence type="ECO:0000256" key="1">
    <source>
        <dbReference type="ARBA" id="ARBA00001657"/>
    </source>
</evidence>
<dbReference type="EC" id="3.2.1.20" evidence="3"/>
<feature type="domain" description="Glycoside hydrolase family 31 N-terminal" evidence="6">
    <location>
        <begin position="110"/>
        <end position="278"/>
    </location>
</feature>
<evidence type="ECO:0000259" key="6">
    <source>
        <dbReference type="Pfam" id="PF13802"/>
    </source>
</evidence>
<dbReference type="InterPro" id="IPR011013">
    <property type="entry name" value="Gal_mutarotase_sf_dom"/>
</dbReference>
<protein>
    <recommendedName>
        <fullName evidence="3">alpha-glucosidase</fullName>
        <ecNumber evidence="3">3.2.1.20</ecNumber>
    </recommendedName>
</protein>